<dbReference type="AlphaFoldDB" id="A0A1I1JAH3"/>
<keyword evidence="1" id="KW-0812">Transmembrane</keyword>
<organism evidence="2 3">
    <name type="scientific">Parapedobacter composti</name>
    <dbReference type="NCBI Taxonomy" id="623281"/>
    <lineage>
        <taxon>Bacteria</taxon>
        <taxon>Pseudomonadati</taxon>
        <taxon>Bacteroidota</taxon>
        <taxon>Sphingobacteriia</taxon>
        <taxon>Sphingobacteriales</taxon>
        <taxon>Sphingobacteriaceae</taxon>
        <taxon>Parapedobacter</taxon>
    </lineage>
</organism>
<feature type="transmembrane region" description="Helical" evidence="1">
    <location>
        <begin position="163"/>
        <end position="190"/>
    </location>
</feature>
<gene>
    <name evidence="2" type="ORF">SAMN05421747_11120</name>
</gene>
<reference evidence="2 3" key="1">
    <citation type="submission" date="2016-10" db="EMBL/GenBank/DDBJ databases">
        <authorList>
            <person name="de Groot N.N."/>
        </authorList>
    </citation>
    <scope>NUCLEOTIDE SEQUENCE [LARGE SCALE GENOMIC DNA]</scope>
    <source>
        <strain evidence="2 3">DSM 22900</strain>
    </source>
</reference>
<feature type="transmembrane region" description="Helical" evidence="1">
    <location>
        <begin position="122"/>
        <end position="143"/>
    </location>
</feature>
<feature type="transmembrane region" description="Helical" evidence="1">
    <location>
        <begin position="271"/>
        <end position="290"/>
    </location>
</feature>
<dbReference type="EMBL" id="FOLL01000011">
    <property type="protein sequence ID" value="SFC43608.1"/>
    <property type="molecule type" value="Genomic_DNA"/>
</dbReference>
<name>A0A1I1JAH3_9SPHI</name>
<dbReference type="Proteomes" id="UP000199577">
    <property type="component" value="Unassembled WGS sequence"/>
</dbReference>
<evidence type="ECO:0000256" key="1">
    <source>
        <dbReference type="SAM" id="Phobius"/>
    </source>
</evidence>
<dbReference type="STRING" id="623281.SAMN05421747_11120"/>
<feature type="transmembrane region" description="Helical" evidence="1">
    <location>
        <begin position="197"/>
        <end position="216"/>
    </location>
</feature>
<feature type="transmembrane region" description="Helical" evidence="1">
    <location>
        <begin position="222"/>
        <end position="240"/>
    </location>
</feature>
<keyword evidence="1" id="KW-1133">Transmembrane helix</keyword>
<keyword evidence="1" id="KW-0472">Membrane</keyword>
<feature type="transmembrane region" description="Helical" evidence="1">
    <location>
        <begin position="20"/>
        <end position="40"/>
    </location>
</feature>
<evidence type="ECO:0000313" key="2">
    <source>
        <dbReference type="EMBL" id="SFC43608.1"/>
    </source>
</evidence>
<dbReference type="OrthoDB" id="102112at2"/>
<dbReference type="RefSeq" id="WP_090973862.1">
    <property type="nucleotide sequence ID" value="NZ_FOLL01000011.1"/>
</dbReference>
<feature type="transmembrane region" description="Helical" evidence="1">
    <location>
        <begin position="81"/>
        <end position="101"/>
    </location>
</feature>
<keyword evidence="3" id="KW-1185">Reference proteome</keyword>
<sequence>MAISLNSDPAVSWKAYEKHIFRFAFVYFILQAVPLDWKYYKHLFSVNWLNPTFADLFNISRYTPQFFRQATSADFWGLNTLADWLIVALIAVIAALVWYFLENRKRIQPNYPDLYYLLRVILRYRLALGVIAYGLIKFFPLQSPYPSLSNFNTDYGDLSAWKIFSLSLGVAPTFEAVLGGLEIFAGLLLLYRGTTAIGAFIVIIFHGNVFLSNLAYEGGEAIYSLYLLHIAAFLFLHDAGRIINLFSLNKPTQPDGYKPIYTHAWQRKLKIGLKSAFVFIFVFVFGYKTYAASKARPYHYPVTPGLSGAQGLYDVSEFSRNGQLHPYSKRDTLRWQDVVFEEWATLSIRTAAKVEPWLGGIETIHRNDKDRLYELAGTTSRHYYHYHVDSASNTLHLENKNPNYLDDRFQLHYERPDSTTIQLSGVDSHGDSLRVVLHRLDKKYLYEEAKKGGRRGGLIL</sequence>
<protein>
    <recommendedName>
        <fullName evidence="4">DoxX protein</fullName>
    </recommendedName>
</protein>
<evidence type="ECO:0000313" key="3">
    <source>
        <dbReference type="Proteomes" id="UP000199577"/>
    </source>
</evidence>
<accession>A0A1I1JAH3</accession>
<evidence type="ECO:0008006" key="4">
    <source>
        <dbReference type="Google" id="ProtNLM"/>
    </source>
</evidence>
<proteinExistence type="predicted"/>